<organism evidence="7 8">
    <name type="scientific">Aspergillus keveii</name>
    <dbReference type="NCBI Taxonomy" id="714993"/>
    <lineage>
        <taxon>Eukaryota</taxon>
        <taxon>Fungi</taxon>
        <taxon>Dikarya</taxon>
        <taxon>Ascomycota</taxon>
        <taxon>Pezizomycotina</taxon>
        <taxon>Eurotiomycetes</taxon>
        <taxon>Eurotiomycetidae</taxon>
        <taxon>Eurotiales</taxon>
        <taxon>Aspergillaceae</taxon>
        <taxon>Aspergillus</taxon>
        <taxon>Aspergillus subgen. Nidulantes</taxon>
    </lineage>
</organism>
<keyword evidence="4 5" id="KW-0472">Membrane</keyword>
<reference evidence="7 8" key="1">
    <citation type="submission" date="2024-07" db="EMBL/GenBank/DDBJ databases">
        <title>Section-level genome sequencing and comparative genomics of Aspergillus sections Usti and Cavernicolus.</title>
        <authorList>
            <consortium name="Lawrence Berkeley National Laboratory"/>
            <person name="Nybo J.L."/>
            <person name="Vesth T.C."/>
            <person name="Theobald S."/>
            <person name="Frisvad J.C."/>
            <person name="Larsen T.O."/>
            <person name="Kjaerboelling I."/>
            <person name="Rothschild-Mancinelli K."/>
            <person name="Lyhne E.K."/>
            <person name="Kogle M.E."/>
            <person name="Barry K."/>
            <person name="Clum A."/>
            <person name="Na H."/>
            <person name="Ledsgaard L."/>
            <person name="Lin J."/>
            <person name="Lipzen A."/>
            <person name="Kuo A."/>
            <person name="Riley R."/>
            <person name="Mondo S."/>
            <person name="Labutti K."/>
            <person name="Haridas S."/>
            <person name="Pangalinan J."/>
            <person name="Salamov A.A."/>
            <person name="Simmons B.A."/>
            <person name="Magnuson J.K."/>
            <person name="Chen J."/>
            <person name="Drula E."/>
            <person name="Henrissat B."/>
            <person name="Wiebenga A."/>
            <person name="Lubbers R.J."/>
            <person name="Gomes A.C."/>
            <person name="Makela M.R."/>
            <person name="Stajich J."/>
            <person name="Grigoriev I.V."/>
            <person name="Mortensen U.H."/>
            <person name="De Vries R.P."/>
            <person name="Baker S.E."/>
            <person name="Andersen M.R."/>
        </authorList>
    </citation>
    <scope>NUCLEOTIDE SEQUENCE [LARGE SCALE GENOMIC DNA]</scope>
    <source>
        <strain evidence="7 8">CBS 209.92</strain>
    </source>
</reference>
<gene>
    <name evidence="7" type="ORF">BJX66DRAFT_353166</name>
</gene>
<proteinExistence type="predicted"/>
<feature type="transmembrane region" description="Helical" evidence="5">
    <location>
        <begin position="221"/>
        <end position="241"/>
    </location>
</feature>
<feature type="transmembrane region" description="Helical" evidence="5">
    <location>
        <begin position="69"/>
        <end position="90"/>
    </location>
</feature>
<feature type="transmembrane region" description="Helical" evidence="5">
    <location>
        <begin position="102"/>
        <end position="121"/>
    </location>
</feature>
<dbReference type="Gene3D" id="1.20.1250.20">
    <property type="entry name" value="MFS general substrate transporter like domains"/>
    <property type="match status" value="1"/>
</dbReference>
<feature type="transmembrane region" description="Helical" evidence="5">
    <location>
        <begin position="442"/>
        <end position="461"/>
    </location>
</feature>
<dbReference type="InterPro" id="IPR020846">
    <property type="entry name" value="MFS_dom"/>
</dbReference>
<dbReference type="PANTHER" id="PTHR23502:SF30">
    <property type="entry name" value="TRANSPORTER, PUTATIVE (AFU_ORTHOLOGUE AFUA_8G04702)-RELATED"/>
    <property type="match status" value="1"/>
</dbReference>
<keyword evidence="2 5" id="KW-0812">Transmembrane</keyword>
<dbReference type="Pfam" id="PF07690">
    <property type="entry name" value="MFS_1"/>
    <property type="match status" value="1"/>
</dbReference>
<dbReference type="PROSITE" id="PS50850">
    <property type="entry name" value="MFS"/>
    <property type="match status" value="1"/>
</dbReference>
<keyword evidence="8" id="KW-1185">Reference proteome</keyword>
<evidence type="ECO:0000259" key="6">
    <source>
        <dbReference type="PROSITE" id="PS50850"/>
    </source>
</evidence>
<dbReference type="InterPro" id="IPR036259">
    <property type="entry name" value="MFS_trans_sf"/>
</dbReference>
<accession>A0ABR4FX27</accession>
<feature type="domain" description="Major facilitator superfamily (MFS) profile" evidence="6">
    <location>
        <begin position="67"/>
        <end position="495"/>
    </location>
</feature>
<comment type="caution">
    <text evidence="7">The sequence shown here is derived from an EMBL/GenBank/DDBJ whole genome shotgun (WGS) entry which is preliminary data.</text>
</comment>
<dbReference type="PANTHER" id="PTHR23502">
    <property type="entry name" value="MAJOR FACILITATOR SUPERFAMILY"/>
    <property type="match status" value="1"/>
</dbReference>
<dbReference type="SUPFAM" id="SSF103473">
    <property type="entry name" value="MFS general substrate transporter"/>
    <property type="match status" value="1"/>
</dbReference>
<keyword evidence="3 5" id="KW-1133">Transmembrane helix</keyword>
<evidence type="ECO:0000313" key="8">
    <source>
        <dbReference type="Proteomes" id="UP001610563"/>
    </source>
</evidence>
<feature type="transmembrane region" description="Helical" evidence="5">
    <location>
        <begin position="339"/>
        <end position="357"/>
    </location>
</feature>
<dbReference type="InterPro" id="IPR011701">
    <property type="entry name" value="MFS"/>
</dbReference>
<evidence type="ECO:0000256" key="4">
    <source>
        <dbReference type="ARBA" id="ARBA00023136"/>
    </source>
</evidence>
<feature type="transmembrane region" description="Helical" evidence="5">
    <location>
        <begin position="409"/>
        <end position="430"/>
    </location>
</feature>
<evidence type="ECO:0000256" key="1">
    <source>
        <dbReference type="ARBA" id="ARBA00004141"/>
    </source>
</evidence>
<name>A0ABR4FX27_9EURO</name>
<evidence type="ECO:0000256" key="3">
    <source>
        <dbReference type="ARBA" id="ARBA00022989"/>
    </source>
</evidence>
<feature type="transmembrane region" description="Helical" evidence="5">
    <location>
        <begin position="189"/>
        <end position="209"/>
    </location>
</feature>
<comment type="subcellular location">
    <subcellularLocation>
        <location evidence="1">Membrane</location>
        <topology evidence="1">Multi-pass membrane protein</topology>
    </subcellularLocation>
</comment>
<feature type="transmembrane region" description="Helical" evidence="5">
    <location>
        <begin position="378"/>
        <end position="397"/>
    </location>
</feature>
<dbReference type="Proteomes" id="UP001610563">
    <property type="component" value="Unassembled WGS sequence"/>
</dbReference>
<feature type="transmembrane region" description="Helical" evidence="5">
    <location>
        <begin position="473"/>
        <end position="494"/>
    </location>
</feature>
<evidence type="ECO:0000256" key="2">
    <source>
        <dbReference type="ARBA" id="ARBA00022692"/>
    </source>
</evidence>
<feature type="transmembrane region" description="Helical" evidence="5">
    <location>
        <begin position="299"/>
        <end position="319"/>
    </location>
</feature>
<evidence type="ECO:0000256" key="5">
    <source>
        <dbReference type="SAM" id="Phobius"/>
    </source>
</evidence>
<sequence length="513" mass="55524">MTDKKSNIPPTKAEDVEQGTFADVAFQGIPGTRLLIEHSEAEVVLLPRPSSSPDDPLNWKWRRKYTAQAIVFTWAFMLGAATLSPAVTYVPVMAELGASSSYLNVGAALALLMLGLGNLLFNPLALRFGRRHVYLVSTIISAVSQIVTATAQTKETFIGGRILLGFGAAPFEQLPALTVDDQFFVHRRGLGLSIYTLAITMGSFLGPVASGFVADDMGWRWVYWFYAMFLSATAALIFFGLEETGFTRQTQQQDTTTTTNIPQRPKPYLTKLKLITTLPSPAPFHRTATTPLYLLTSPLIWWSGIMYGFGVAWLTIMAYESSTIFTLYGFSPSTLGLTNIAPLIGACLVVWLGGAGTDHFMVWKARRNHGVMEPETRIYSVFFAGPVMGAGLILYGVGAAQGIHWAGPIVGMGMIGSALPIAAEVALGYVSESYPSLAGEATTAVIVIRNMIGCAMTFAIGPWIESSGLRDTFVAVGLLAFVVFVSGILLILWGKKWRGMGAKRYHAIVAMKG</sequence>
<protein>
    <submittedName>
        <fullName evidence="7">Major facilitator superfamily domain-containing protein</fullName>
    </submittedName>
</protein>
<dbReference type="EMBL" id="JBFTWV010000090">
    <property type="protein sequence ID" value="KAL2787785.1"/>
    <property type="molecule type" value="Genomic_DNA"/>
</dbReference>
<evidence type="ECO:0000313" key="7">
    <source>
        <dbReference type="EMBL" id="KAL2787785.1"/>
    </source>
</evidence>